<sequence>MCSLQTSLQEPVSYTEDYFVESLLEQGSSAVNEDSLSITADVFGVYDGSTSLVSCKYSGSTGGRIAADLAAETFARGKGTLAMRATVANRAIWQKMEQEGVDRSLGENLWATSLAVIKIHRNSIEWCALGDCRLLFIYGDGSYRQINRVEDHDRQTLALMESLGGLSTSRKHPRMRQQIIEVRRRMNIDYGVLTGEERALGFLQTGLEPRAGIVDMLLFSDGLLLPGEGQSGLGKMVKAYQNGGLAALREDVRSWQNSDPDCISWPRFKKHDDASAISLKILSNIDC</sequence>
<evidence type="ECO:0000313" key="1">
    <source>
        <dbReference type="EMBL" id="CAG34861.1"/>
    </source>
</evidence>
<dbReference type="SUPFAM" id="SSF81606">
    <property type="entry name" value="PP2C-like"/>
    <property type="match status" value="1"/>
</dbReference>
<dbReference type="HOGENOM" id="CLU_067299_2_0_7"/>
<reference evidence="2" key="1">
    <citation type="journal article" date="2004" name="Environ. Microbiol.">
        <title>The genome of Desulfotalea psychrophila, a sulfate-reducing bacterium from permanently cold Arctic sediments.</title>
        <authorList>
            <person name="Rabus R."/>
            <person name="Ruepp A."/>
            <person name="Frickey T."/>
            <person name="Rattei T."/>
            <person name="Fartmann B."/>
            <person name="Stark M."/>
            <person name="Bauer M."/>
            <person name="Zibat A."/>
            <person name="Lombardot T."/>
            <person name="Becker I."/>
            <person name="Amann J."/>
            <person name="Gellner K."/>
            <person name="Teeling H."/>
            <person name="Leuschner W.D."/>
            <person name="Gloeckner F.-O."/>
            <person name="Lupas A.N."/>
            <person name="Amann R."/>
            <person name="Klenk H.-P."/>
        </authorList>
    </citation>
    <scope>NUCLEOTIDE SEQUENCE [LARGE SCALE GENOMIC DNA]</scope>
    <source>
        <strain evidence="2">DSM 12343 / LSv54</strain>
    </source>
</reference>
<organism evidence="1 2">
    <name type="scientific">Desulfotalea psychrophila (strain LSv54 / DSM 12343)</name>
    <dbReference type="NCBI Taxonomy" id="177439"/>
    <lineage>
        <taxon>Bacteria</taxon>
        <taxon>Pseudomonadati</taxon>
        <taxon>Thermodesulfobacteriota</taxon>
        <taxon>Desulfobulbia</taxon>
        <taxon>Desulfobulbales</taxon>
        <taxon>Desulfocapsaceae</taxon>
        <taxon>Desulfotalea</taxon>
    </lineage>
</organism>
<gene>
    <name evidence="1" type="ordered locus">DP0132</name>
</gene>
<dbReference type="RefSeq" id="WP_011187377.1">
    <property type="nucleotide sequence ID" value="NC_006138.1"/>
</dbReference>
<dbReference type="AlphaFoldDB" id="Q6AS14"/>
<dbReference type="OrthoDB" id="1755431at2"/>
<dbReference type="KEGG" id="dps:DP0132"/>
<dbReference type="EMBL" id="CR522870">
    <property type="protein sequence ID" value="CAG34861.1"/>
    <property type="molecule type" value="Genomic_DNA"/>
</dbReference>
<dbReference type="Proteomes" id="UP000000602">
    <property type="component" value="Chromosome"/>
</dbReference>
<evidence type="ECO:0000313" key="2">
    <source>
        <dbReference type="Proteomes" id="UP000000602"/>
    </source>
</evidence>
<dbReference type="STRING" id="177439.DP0132"/>
<evidence type="ECO:0008006" key="3">
    <source>
        <dbReference type="Google" id="ProtNLM"/>
    </source>
</evidence>
<keyword evidence="2" id="KW-1185">Reference proteome</keyword>
<accession>Q6AS14</accession>
<dbReference type="InterPro" id="IPR036457">
    <property type="entry name" value="PPM-type-like_dom_sf"/>
</dbReference>
<protein>
    <recommendedName>
        <fullName evidence="3">PPM-type phosphatase domain-containing protein</fullName>
    </recommendedName>
</protein>
<proteinExistence type="predicted"/>
<name>Q6AS14_DESPS</name>
<dbReference type="eggNOG" id="COG0631">
    <property type="taxonomic scope" value="Bacteria"/>
</dbReference>
<dbReference type="Gene3D" id="3.60.40.10">
    <property type="entry name" value="PPM-type phosphatase domain"/>
    <property type="match status" value="1"/>
</dbReference>